<feature type="domain" description="HTH cro/C1-type" evidence="2">
    <location>
        <begin position="23"/>
        <end position="75"/>
    </location>
</feature>
<dbReference type="EMBL" id="VMRY01000059">
    <property type="protein sequence ID" value="TVT53259.1"/>
    <property type="molecule type" value="Genomic_DNA"/>
</dbReference>
<dbReference type="SMART" id="SM00530">
    <property type="entry name" value="HTH_XRE"/>
    <property type="match status" value="1"/>
</dbReference>
<dbReference type="Gene3D" id="1.10.260.40">
    <property type="entry name" value="lambda repressor-like DNA-binding domains"/>
    <property type="match status" value="1"/>
</dbReference>
<reference evidence="3 4" key="1">
    <citation type="submission" date="2019-07" db="EMBL/GenBank/DDBJ databases">
        <title>The pathways for chlorine oxyanion respiration interact through the shared metabolite chlorate.</title>
        <authorList>
            <person name="Barnum T.P."/>
            <person name="Cheng Y."/>
            <person name="Hill K.A."/>
            <person name="Lucas L.N."/>
            <person name="Carlson H.K."/>
            <person name="Coates J.D."/>
        </authorList>
    </citation>
    <scope>NUCLEOTIDE SEQUENCE [LARGE SCALE GENOMIC DNA]</scope>
    <source>
        <strain evidence="3">BK-3</strain>
    </source>
</reference>
<dbReference type="InterPro" id="IPR010982">
    <property type="entry name" value="Lambda_DNA-bd_dom_sf"/>
</dbReference>
<dbReference type="GO" id="GO:0003677">
    <property type="term" value="F:DNA binding"/>
    <property type="evidence" value="ECO:0007669"/>
    <property type="project" value="InterPro"/>
</dbReference>
<evidence type="ECO:0000256" key="1">
    <source>
        <dbReference type="SAM" id="MobiDB-lite"/>
    </source>
</evidence>
<dbReference type="InterPro" id="IPR001387">
    <property type="entry name" value="Cro/C1-type_HTH"/>
</dbReference>
<gene>
    <name evidence="3" type="ORF">FHK82_12185</name>
</gene>
<comment type="caution">
    <text evidence="3">The sequence shown here is derived from an EMBL/GenBank/DDBJ whole genome shotgun (WGS) entry which is preliminary data.</text>
</comment>
<dbReference type="PROSITE" id="PS50943">
    <property type="entry name" value="HTH_CROC1"/>
    <property type="match status" value="1"/>
</dbReference>
<evidence type="ECO:0000313" key="3">
    <source>
        <dbReference type="EMBL" id="TVT53259.1"/>
    </source>
</evidence>
<sequence>MILNDDFSTSSSEAIAAVLCRRLEAIRLSKNISQTALAKQAGVSRSTMTRIADGQSISLDSFIRVAKALGLAEHLAVLLPNPEVRPVELVRHEGQQRRRASGKRKTAEPWSWGDEENGS</sequence>
<dbReference type="CDD" id="cd00093">
    <property type="entry name" value="HTH_XRE"/>
    <property type="match status" value="1"/>
</dbReference>
<evidence type="ECO:0000313" key="4">
    <source>
        <dbReference type="Proteomes" id="UP000317355"/>
    </source>
</evidence>
<name>A0A558CWX1_9GAMM</name>
<feature type="region of interest" description="Disordered" evidence="1">
    <location>
        <begin position="91"/>
        <end position="119"/>
    </location>
</feature>
<dbReference type="SUPFAM" id="SSF47413">
    <property type="entry name" value="lambda repressor-like DNA-binding domains"/>
    <property type="match status" value="1"/>
</dbReference>
<dbReference type="Pfam" id="PF01381">
    <property type="entry name" value="HTH_3"/>
    <property type="match status" value="1"/>
</dbReference>
<proteinExistence type="predicted"/>
<evidence type="ECO:0000259" key="2">
    <source>
        <dbReference type="PROSITE" id="PS50943"/>
    </source>
</evidence>
<protein>
    <submittedName>
        <fullName evidence="3">Helix-turn-helix transcriptional regulator</fullName>
    </submittedName>
</protein>
<organism evidence="3 4">
    <name type="scientific">Sedimenticola thiotaurini</name>
    <dbReference type="NCBI Taxonomy" id="1543721"/>
    <lineage>
        <taxon>Bacteria</taxon>
        <taxon>Pseudomonadati</taxon>
        <taxon>Pseudomonadota</taxon>
        <taxon>Gammaproteobacteria</taxon>
        <taxon>Chromatiales</taxon>
        <taxon>Sedimenticolaceae</taxon>
        <taxon>Sedimenticola</taxon>
    </lineage>
</organism>
<dbReference type="AlphaFoldDB" id="A0A558CWX1"/>
<accession>A0A558CWX1</accession>
<dbReference type="Proteomes" id="UP000317355">
    <property type="component" value="Unassembled WGS sequence"/>
</dbReference>